<accession>A0A0C2TN70</accession>
<keyword evidence="4" id="KW-1185">Reference proteome</keyword>
<keyword evidence="2" id="KW-0732">Signal</keyword>
<dbReference type="OrthoDB" id="10529250at2759"/>
<dbReference type="EMBL" id="KN818228">
    <property type="protein sequence ID" value="KIL68624.1"/>
    <property type="molecule type" value="Genomic_DNA"/>
</dbReference>
<protein>
    <recommendedName>
        <fullName evidence="5">Secreted protein</fullName>
    </recommendedName>
</protein>
<feature type="region of interest" description="Disordered" evidence="1">
    <location>
        <begin position="36"/>
        <end position="76"/>
    </location>
</feature>
<dbReference type="Proteomes" id="UP000054549">
    <property type="component" value="Unassembled WGS sequence"/>
</dbReference>
<proteinExistence type="predicted"/>
<dbReference type="HOGENOM" id="CLU_2026130_0_0_1"/>
<gene>
    <name evidence="3" type="ORF">M378DRAFT_158455</name>
</gene>
<feature type="signal peptide" evidence="2">
    <location>
        <begin position="1"/>
        <end position="22"/>
    </location>
</feature>
<evidence type="ECO:0008006" key="5">
    <source>
        <dbReference type="Google" id="ProtNLM"/>
    </source>
</evidence>
<organism evidence="3 4">
    <name type="scientific">Amanita muscaria (strain Koide BX008)</name>
    <dbReference type="NCBI Taxonomy" id="946122"/>
    <lineage>
        <taxon>Eukaryota</taxon>
        <taxon>Fungi</taxon>
        <taxon>Dikarya</taxon>
        <taxon>Basidiomycota</taxon>
        <taxon>Agaricomycotina</taxon>
        <taxon>Agaricomycetes</taxon>
        <taxon>Agaricomycetidae</taxon>
        <taxon>Agaricales</taxon>
        <taxon>Pluteineae</taxon>
        <taxon>Amanitaceae</taxon>
        <taxon>Amanita</taxon>
    </lineage>
</organism>
<evidence type="ECO:0000256" key="2">
    <source>
        <dbReference type="SAM" id="SignalP"/>
    </source>
</evidence>
<name>A0A0C2TN70_AMAMK</name>
<evidence type="ECO:0000313" key="4">
    <source>
        <dbReference type="Proteomes" id="UP000054549"/>
    </source>
</evidence>
<evidence type="ECO:0000256" key="1">
    <source>
        <dbReference type="SAM" id="MobiDB-lite"/>
    </source>
</evidence>
<sequence length="122" mass="13269">MLFAFGVLCFFTALFFILCCSGKHSTAQANHIQQDTESCPSMDQRNGGIPASMYHDHKLGHELPQNSSRGHHRLPPLCSRAASQETVESITPTASQSVIYGNEEQDCKVHVTVTPPTPAKSG</sequence>
<reference evidence="3 4" key="1">
    <citation type="submission" date="2014-04" db="EMBL/GenBank/DDBJ databases">
        <title>Evolutionary Origins and Diversification of the Mycorrhizal Mutualists.</title>
        <authorList>
            <consortium name="DOE Joint Genome Institute"/>
            <consortium name="Mycorrhizal Genomics Consortium"/>
            <person name="Kohler A."/>
            <person name="Kuo A."/>
            <person name="Nagy L.G."/>
            <person name="Floudas D."/>
            <person name="Copeland A."/>
            <person name="Barry K.W."/>
            <person name="Cichocki N."/>
            <person name="Veneault-Fourrey C."/>
            <person name="LaButti K."/>
            <person name="Lindquist E.A."/>
            <person name="Lipzen A."/>
            <person name="Lundell T."/>
            <person name="Morin E."/>
            <person name="Murat C."/>
            <person name="Riley R."/>
            <person name="Ohm R."/>
            <person name="Sun H."/>
            <person name="Tunlid A."/>
            <person name="Henrissat B."/>
            <person name="Grigoriev I.V."/>
            <person name="Hibbett D.S."/>
            <person name="Martin F."/>
        </authorList>
    </citation>
    <scope>NUCLEOTIDE SEQUENCE [LARGE SCALE GENOMIC DNA]</scope>
    <source>
        <strain evidence="3 4">Koide BX008</strain>
    </source>
</reference>
<dbReference type="AlphaFoldDB" id="A0A0C2TN70"/>
<evidence type="ECO:0000313" key="3">
    <source>
        <dbReference type="EMBL" id="KIL68624.1"/>
    </source>
</evidence>
<dbReference type="InParanoid" id="A0A0C2TN70"/>
<feature type="chain" id="PRO_5002156032" description="Secreted protein" evidence="2">
    <location>
        <begin position="23"/>
        <end position="122"/>
    </location>
</feature>